<sequence length="70" mass="8389">MEDEWTLGVWQLQQEQARLEYWIERGARVQSDAVSSESWYGVWKERAGRRQDWEVVIGDEWSKERASNSN</sequence>
<dbReference type="Proteomes" id="UP000887013">
    <property type="component" value="Unassembled WGS sequence"/>
</dbReference>
<evidence type="ECO:0000313" key="1">
    <source>
        <dbReference type="EMBL" id="GFU45253.1"/>
    </source>
</evidence>
<comment type="caution">
    <text evidence="1">The sequence shown here is derived from an EMBL/GenBank/DDBJ whole genome shotgun (WGS) entry which is preliminary data.</text>
</comment>
<protein>
    <submittedName>
        <fullName evidence="1">Uncharacterized protein</fullName>
    </submittedName>
</protein>
<name>A0A8X6QU63_NEPPI</name>
<reference evidence="1" key="1">
    <citation type="submission" date="2020-08" db="EMBL/GenBank/DDBJ databases">
        <title>Multicomponent nature underlies the extraordinary mechanical properties of spider dragline silk.</title>
        <authorList>
            <person name="Kono N."/>
            <person name="Nakamura H."/>
            <person name="Mori M."/>
            <person name="Yoshida Y."/>
            <person name="Ohtoshi R."/>
            <person name="Malay A.D."/>
            <person name="Moran D.A.P."/>
            <person name="Tomita M."/>
            <person name="Numata K."/>
            <person name="Arakawa K."/>
        </authorList>
    </citation>
    <scope>NUCLEOTIDE SEQUENCE</scope>
</reference>
<gene>
    <name evidence="1" type="ORF">NPIL_473021</name>
</gene>
<proteinExistence type="predicted"/>
<keyword evidence="2" id="KW-1185">Reference proteome</keyword>
<dbReference type="EMBL" id="BMAW01132837">
    <property type="protein sequence ID" value="GFU45253.1"/>
    <property type="molecule type" value="Genomic_DNA"/>
</dbReference>
<evidence type="ECO:0000313" key="2">
    <source>
        <dbReference type="Proteomes" id="UP000887013"/>
    </source>
</evidence>
<organism evidence="1 2">
    <name type="scientific">Nephila pilipes</name>
    <name type="common">Giant wood spider</name>
    <name type="synonym">Nephila maculata</name>
    <dbReference type="NCBI Taxonomy" id="299642"/>
    <lineage>
        <taxon>Eukaryota</taxon>
        <taxon>Metazoa</taxon>
        <taxon>Ecdysozoa</taxon>
        <taxon>Arthropoda</taxon>
        <taxon>Chelicerata</taxon>
        <taxon>Arachnida</taxon>
        <taxon>Araneae</taxon>
        <taxon>Araneomorphae</taxon>
        <taxon>Entelegynae</taxon>
        <taxon>Araneoidea</taxon>
        <taxon>Nephilidae</taxon>
        <taxon>Nephila</taxon>
    </lineage>
</organism>
<dbReference type="AlphaFoldDB" id="A0A8X6QU63"/>
<accession>A0A8X6QU63</accession>